<proteinExistence type="predicted"/>
<dbReference type="STRING" id="903983.BCR23_08715"/>
<dbReference type="PATRIC" id="fig|903983.4.peg.2513"/>
<dbReference type="Pfam" id="PF05913">
    <property type="entry name" value="MupG_C"/>
    <property type="match status" value="1"/>
</dbReference>
<evidence type="ECO:0000259" key="2">
    <source>
        <dbReference type="Pfam" id="PF19200"/>
    </source>
</evidence>
<comment type="caution">
    <text evidence="3">The sequence shown here is derived from an EMBL/GenBank/DDBJ whole genome shotgun (WGS) entry which is preliminary data.</text>
</comment>
<dbReference type="PANTHER" id="PTHR38435">
    <property type="match status" value="1"/>
</dbReference>
<dbReference type="AlphaFoldDB" id="A0A1E5GS57"/>
<dbReference type="SUPFAM" id="SSF51445">
    <property type="entry name" value="(Trans)glycosidases"/>
    <property type="match status" value="1"/>
</dbReference>
<name>A0A1E5GS57_9ENTE</name>
<dbReference type="InterPro" id="IPR029000">
    <property type="entry name" value="Cyclophilin-like_dom_sf"/>
</dbReference>
<organism evidence="3 4">
    <name type="scientific">Enterococcus quebecensis</name>
    <dbReference type="NCBI Taxonomy" id="903983"/>
    <lineage>
        <taxon>Bacteria</taxon>
        <taxon>Bacillati</taxon>
        <taxon>Bacillota</taxon>
        <taxon>Bacilli</taxon>
        <taxon>Lactobacillales</taxon>
        <taxon>Enterococcaceae</taxon>
        <taxon>Enterococcus</taxon>
    </lineage>
</organism>
<dbReference type="InterPro" id="IPR043894">
    <property type="entry name" value="MupG_C"/>
</dbReference>
<feature type="domain" description="6-phospho-N-acetylmuramidase C-terminal" evidence="1">
    <location>
        <begin position="248"/>
        <end position="368"/>
    </location>
</feature>
<dbReference type="Gene3D" id="2.40.100.10">
    <property type="entry name" value="Cyclophilin-like"/>
    <property type="match status" value="1"/>
</dbReference>
<dbReference type="PANTHER" id="PTHR38435:SF1">
    <property type="entry name" value="DUF871 DOMAIN-CONTAINING PROTEIN"/>
    <property type="match status" value="1"/>
</dbReference>
<gene>
    <name evidence="3" type="ORF">BCR23_08715</name>
</gene>
<dbReference type="RefSeq" id="WP_069635422.1">
    <property type="nucleotide sequence ID" value="NZ_JXKZ01000006.1"/>
</dbReference>
<evidence type="ECO:0000259" key="1">
    <source>
        <dbReference type="Pfam" id="PF05913"/>
    </source>
</evidence>
<dbReference type="EMBL" id="MIKB01000015">
    <property type="protein sequence ID" value="OEG15538.1"/>
    <property type="molecule type" value="Genomic_DNA"/>
</dbReference>
<accession>A0A1E5GS57</accession>
<keyword evidence="4" id="KW-1185">Reference proteome</keyword>
<evidence type="ECO:0000313" key="3">
    <source>
        <dbReference type="EMBL" id="OEG15538.1"/>
    </source>
</evidence>
<dbReference type="InterPro" id="IPR043797">
    <property type="entry name" value="MupG_N"/>
</dbReference>
<dbReference type="InterPro" id="IPR017853">
    <property type="entry name" value="GH"/>
</dbReference>
<dbReference type="InterPro" id="IPR013785">
    <property type="entry name" value="Aldolase_TIM"/>
</dbReference>
<protein>
    <recommendedName>
        <fullName evidence="5">Outer surface protein</fullName>
    </recommendedName>
</protein>
<dbReference type="SUPFAM" id="SSF50891">
    <property type="entry name" value="Cyclophilin-like"/>
    <property type="match status" value="1"/>
</dbReference>
<feature type="domain" description="6-phospho-N-acetylmuramidase N-terminal" evidence="2">
    <location>
        <begin position="5"/>
        <end position="239"/>
    </location>
</feature>
<reference evidence="4" key="1">
    <citation type="submission" date="2016-09" db="EMBL/GenBank/DDBJ databases">
        <authorList>
            <person name="Gulvik C.A."/>
        </authorList>
    </citation>
    <scope>NUCLEOTIDE SEQUENCE [LARGE SCALE GENOMIC DNA]</scope>
    <source>
        <strain evidence="4">LMG 26306</strain>
    </source>
</reference>
<sequence>MIKDLGISIYPEKADFQDMINYIKLARTFNFSKVFMSMLQFSENPSEDVQKYKEIIVEIKKLNMSVILDVNSLLLPKLDVTWKDLSFFSDLGVDILRLDGGFSGMEEMFMTHNSHNMMIELNMSSGSALIDRIMSFSPNIANLCGSYNFYPHAYTGMRLEDVKDISNCYHSYNVPSTIFVTSRVGNMGPWKMHEGLCTIEEHRFLPITAQIKQIKLLDLAETVIIGNAFASENELKKAAEELNYTEVPLDIEMDQKITENEKEILFSDFHFVRPEYSGITLRSAFSRHVHKQITIPARNSSTEIKKGSVLIDNNLYGQYECELHIVLNPEKVKKNRDKYNIIGQLSTADNVLLLDELAKRPYQKFSFKES</sequence>
<dbReference type="Gene3D" id="3.20.20.70">
    <property type="entry name" value="Aldolase class I"/>
    <property type="match status" value="1"/>
</dbReference>
<dbReference type="Pfam" id="PF19200">
    <property type="entry name" value="MupG_N"/>
    <property type="match status" value="1"/>
</dbReference>
<dbReference type="InterPro" id="IPR008589">
    <property type="entry name" value="MupG"/>
</dbReference>
<dbReference type="Proteomes" id="UP000094764">
    <property type="component" value="Unassembled WGS sequence"/>
</dbReference>
<dbReference type="OrthoDB" id="5809921at2"/>
<evidence type="ECO:0000313" key="4">
    <source>
        <dbReference type="Proteomes" id="UP000094764"/>
    </source>
</evidence>
<evidence type="ECO:0008006" key="5">
    <source>
        <dbReference type="Google" id="ProtNLM"/>
    </source>
</evidence>